<dbReference type="Gene3D" id="3.30.420.10">
    <property type="entry name" value="Ribonuclease H-like superfamily/Ribonuclease H"/>
    <property type="match status" value="1"/>
</dbReference>
<feature type="compositionally biased region" description="Polar residues" evidence="1">
    <location>
        <begin position="778"/>
        <end position="789"/>
    </location>
</feature>
<dbReference type="AlphaFoldDB" id="A0A370X6Y9"/>
<proteinExistence type="predicted"/>
<feature type="compositionally biased region" description="Low complexity" evidence="1">
    <location>
        <begin position="416"/>
        <end position="425"/>
    </location>
</feature>
<organism evidence="3 4">
    <name type="scientific">Dyella psychrodurans</name>
    <dbReference type="NCBI Taxonomy" id="1927960"/>
    <lineage>
        <taxon>Bacteria</taxon>
        <taxon>Pseudomonadati</taxon>
        <taxon>Pseudomonadota</taxon>
        <taxon>Gammaproteobacteria</taxon>
        <taxon>Lysobacterales</taxon>
        <taxon>Rhodanobacteraceae</taxon>
        <taxon>Dyella</taxon>
    </lineage>
</organism>
<gene>
    <name evidence="3" type="ORF">DWU99_10295</name>
</gene>
<sequence>MTALTHDIEGFLERWNLPEEGAVYIRNVRCSPPARRVASNGCRNTVWRYASYKMRCTISAESTLEKAFLSLCEYDDDVLEYWEQPTTVSLVYPNNIGRTQRVAYTPDVLVLKESGPQIVQIKPYDSCKDLVEQRAHRWAYKNGGFQDTVADEYFSRLGLLHIVITDRDISQVKAANVQLLLQARRAECKSYTNAFKQSASEFVQKELIICISKLMDQLAIDDQTLILKLIDDGIIFANLDEHNLVDRENQLVALSKDDLKLALEAQGLLSQSKGVGHLAVDKMPRPRDAADMVTRLRQINLSEAIMVSVRTLRRWREDLRRAGGDPLALVPQHRLKGRREPRMSRVDRRLVFKSIEKHYGTKVGMTPYSAFRLYVQDIALARKKKKYANVIHISFPTFLKLIRSLDLEKTAEQRGGNRAANAAAAPVSVEKRSPGASRPFERVHIDHYLTDQHIVLVIVGRKKITGRLWLTLARDEYTGAIVGMSLSFYAPSRISCATVLRDIVRRYGRLPEVIVVDNGKEFDSIYFETLLAKYGVSKQSRPPGAPRFGSTIETIFRKFKSEFLNALPGSTSNDERGRSISSSHRGQAGAEWTLTDAFHAYEKYFLDCVNEIPVRGGCESPWQLLDGGFRKLSCLGIRVEFDKQFLISSAIPVREPLKVDPQRGVRHNDHWYSCPELFLLPPESKVDAMWEPWDWRCLYVLIGDKWISCYHGRKDDQDFPFAEGRMMESILHLGSGSVRAQIEEERNLQIANQIAEGTRRAKDRAMRNVQLDPKRNKSSSTKQLPTVKTNLPRFDHFDDTIGGQS</sequence>
<evidence type="ECO:0000313" key="3">
    <source>
        <dbReference type="EMBL" id="RDS84138.1"/>
    </source>
</evidence>
<feature type="region of interest" description="Disordered" evidence="1">
    <location>
        <begin position="772"/>
        <end position="805"/>
    </location>
</feature>
<dbReference type="Pfam" id="PF08722">
    <property type="entry name" value="Tn7_TnsA-like_N"/>
    <property type="match status" value="1"/>
</dbReference>
<accession>A0A370X6Y9</accession>
<dbReference type="SUPFAM" id="SSF53098">
    <property type="entry name" value="Ribonuclease H-like"/>
    <property type="match status" value="1"/>
</dbReference>
<dbReference type="GO" id="GO:0015074">
    <property type="term" value="P:DNA integration"/>
    <property type="evidence" value="ECO:0007669"/>
    <property type="project" value="InterPro"/>
</dbReference>
<reference evidence="3 4" key="1">
    <citation type="submission" date="2018-07" db="EMBL/GenBank/DDBJ databases">
        <title>Dyella monticola sp. nov. and Dyella psychrodurans sp. nov. isolated from monsoon evergreen broad-leaved forest soil of Dinghu Mountain, China.</title>
        <authorList>
            <person name="Gao Z."/>
            <person name="Qiu L."/>
        </authorList>
    </citation>
    <scope>NUCLEOTIDE SEQUENCE [LARGE SCALE GENOMIC DNA]</scope>
    <source>
        <strain evidence="3 4">4MSK11</strain>
    </source>
</reference>
<dbReference type="EMBL" id="QRBF01000003">
    <property type="protein sequence ID" value="RDS84138.1"/>
    <property type="molecule type" value="Genomic_DNA"/>
</dbReference>
<dbReference type="PROSITE" id="PS50994">
    <property type="entry name" value="INTEGRASE"/>
    <property type="match status" value="1"/>
</dbReference>
<dbReference type="InterPro" id="IPR012337">
    <property type="entry name" value="RNaseH-like_sf"/>
</dbReference>
<comment type="caution">
    <text evidence="3">The sequence shown here is derived from an EMBL/GenBank/DDBJ whole genome shotgun (WGS) entry which is preliminary data.</text>
</comment>
<dbReference type="RefSeq" id="WP_115477939.1">
    <property type="nucleotide sequence ID" value="NZ_QRBF01000003.1"/>
</dbReference>
<feature type="domain" description="Integrase catalytic" evidence="2">
    <location>
        <begin position="435"/>
        <end position="629"/>
    </location>
</feature>
<feature type="region of interest" description="Disordered" evidence="1">
    <location>
        <begin position="416"/>
        <end position="435"/>
    </location>
</feature>
<keyword evidence="4" id="KW-1185">Reference proteome</keyword>
<dbReference type="GO" id="GO:0003676">
    <property type="term" value="F:nucleic acid binding"/>
    <property type="evidence" value="ECO:0007669"/>
    <property type="project" value="InterPro"/>
</dbReference>
<name>A0A370X6Y9_9GAMM</name>
<dbReference type="InterPro" id="IPR001584">
    <property type="entry name" value="Integrase_cat-core"/>
</dbReference>
<evidence type="ECO:0000259" key="2">
    <source>
        <dbReference type="PROSITE" id="PS50994"/>
    </source>
</evidence>
<dbReference type="OrthoDB" id="501284at2"/>
<dbReference type="Proteomes" id="UP000255334">
    <property type="component" value="Unassembled WGS sequence"/>
</dbReference>
<protein>
    <recommendedName>
        <fullName evidence="2">Integrase catalytic domain-containing protein</fullName>
    </recommendedName>
</protein>
<evidence type="ECO:0000313" key="4">
    <source>
        <dbReference type="Proteomes" id="UP000255334"/>
    </source>
</evidence>
<evidence type="ECO:0000256" key="1">
    <source>
        <dbReference type="SAM" id="MobiDB-lite"/>
    </source>
</evidence>
<dbReference type="InterPro" id="IPR014833">
    <property type="entry name" value="TnsA_N"/>
</dbReference>
<dbReference type="InterPro" id="IPR036397">
    <property type="entry name" value="RNaseH_sf"/>
</dbReference>